<dbReference type="PANTHER" id="PTHR47381:SF3">
    <property type="entry name" value="ALPHA_BETA-HYDROLASES SUPERFAMILY PROTEIN"/>
    <property type="match status" value="1"/>
</dbReference>
<accession>A0A176W139</accession>
<reference evidence="2" key="1">
    <citation type="submission" date="2016-03" db="EMBL/GenBank/DDBJ databases">
        <title>Mechanisms controlling the formation of the plant cell surface in tip-growing cells are functionally conserved among land plants.</title>
        <authorList>
            <person name="Honkanen S."/>
            <person name="Jones V.A."/>
            <person name="Morieri G."/>
            <person name="Champion C."/>
            <person name="Hetherington A.J."/>
            <person name="Kelly S."/>
            <person name="Saint-Marcoux D."/>
            <person name="Proust H."/>
            <person name="Prescott H."/>
            <person name="Dolan L."/>
        </authorList>
    </citation>
    <scope>NUCLEOTIDE SEQUENCE [LARGE SCALE GENOMIC DNA]</scope>
    <source>
        <tissue evidence="2">Whole gametophyte</tissue>
    </source>
</reference>
<dbReference type="PANTHER" id="PTHR47381">
    <property type="entry name" value="ALPHA/BETA-HYDROLASES SUPERFAMILY PROTEIN"/>
    <property type="match status" value="1"/>
</dbReference>
<comment type="caution">
    <text evidence="2">The sequence shown here is derived from an EMBL/GenBank/DDBJ whole genome shotgun (WGS) entry which is preliminary data.</text>
</comment>
<dbReference type="Pfam" id="PF00561">
    <property type="entry name" value="Abhydrolase_1"/>
    <property type="match status" value="1"/>
</dbReference>
<evidence type="ECO:0000313" key="2">
    <source>
        <dbReference type="EMBL" id="OAE26780.1"/>
    </source>
</evidence>
<feature type="domain" description="AB hydrolase-1" evidence="1">
    <location>
        <begin position="222"/>
        <end position="329"/>
    </location>
</feature>
<dbReference type="Gene3D" id="3.40.50.1820">
    <property type="entry name" value="alpha/beta hydrolase"/>
    <property type="match status" value="1"/>
</dbReference>
<evidence type="ECO:0000313" key="3">
    <source>
        <dbReference type="Proteomes" id="UP000077202"/>
    </source>
</evidence>
<dbReference type="InterPro" id="IPR029058">
    <property type="entry name" value="AB_hydrolase_fold"/>
</dbReference>
<organism evidence="2 3">
    <name type="scientific">Marchantia polymorpha subsp. ruderalis</name>
    <dbReference type="NCBI Taxonomy" id="1480154"/>
    <lineage>
        <taxon>Eukaryota</taxon>
        <taxon>Viridiplantae</taxon>
        <taxon>Streptophyta</taxon>
        <taxon>Embryophyta</taxon>
        <taxon>Marchantiophyta</taxon>
        <taxon>Marchantiopsida</taxon>
        <taxon>Marchantiidae</taxon>
        <taxon>Marchantiales</taxon>
        <taxon>Marchantiaceae</taxon>
        <taxon>Marchantia</taxon>
    </lineage>
</organism>
<name>A0A176W139_MARPO</name>
<sequence length="496" mass="55664">MHSTRTAHYEFLRPFKAHMGTNELGFVMYVERWRIECFALSEGGRTDSYLSEEAKGVSIYTTTPRYRPPSSQKTPAARTHEIWHVSYDLGLTGHLKASAFELLHARELRELVREASIELLLVAGAMGGEWVNHAGEKVRNDILQVLESKRKKLDPPWTVCGRQSKFRYRRHNLELAPDLQEEKLTLLTEDCDQGRVPVLVIKPADDDEPDADTDAGAAKQRPAVIFLHCTGKSKDAMRPCMERFAARGYVAVAIDSRYHGERAACGEAYREALIRAWATGDEMPFIFDTVWDLRKLVDYLHTRADVDPARIGMLGISLGGMHCWYAAVADPRISVVVPIIAVQCFGWAVINDMWHARVQSIPHVFEAAMVDLGKSAVDAEIVASVWRRIAPGLIDRFDAEHTIPAIAPRPLLILNGQEDKRCPVRGLETTLSIASEVYKSAGVPENFKFKAEEGVEHALSDSMLYDASVWMDRHLRPDCVGSQDYVSLPKGSDFHL</sequence>
<dbReference type="Proteomes" id="UP000077202">
    <property type="component" value="Unassembled WGS sequence"/>
</dbReference>
<gene>
    <name evidence="2" type="ORF">AXG93_1511s1000</name>
</gene>
<keyword evidence="3" id="KW-1185">Reference proteome</keyword>
<dbReference type="EMBL" id="LVLJ01002112">
    <property type="protein sequence ID" value="OAE26780.1"/>
    <property type="molecule type" value="Genomic_DNA"/>
</dbReference>
<dbReference type="SUPFAM" id="SSF53474">
    <property type="entry name" value="alpha/beta-Hydrolases"/>
    <property type="match status" value="1"/>
</dbReference>
<protein>
    <recommendedName>
        <fullName evidence="1">AB hydrolase-1 domain-containing protein</fullName>
    </recommendedName>
</protein>
<proteinExistence type="predicted"/>
<evidence type="ECO:0000259" key="1">
    <source>
        <dbReference type="Pfam" id="PF00561"/>
    </source>
</evidence>
<dbReference type="InterPro" id="IPR000073">
    <property type="entry name" value="AB_hydrolase_1"/>
</dbReference>
<dbReference type="AlphaFoldDB" id="A0A176W139"/>